<dbReference type="Pfam" id="PF03956">
    <property type="entry name" value="Lys_export"/>
    <property type="match status" value="1"/>
</dbReference>
<proteinExistence type="predicted"/>
<accession>D9Q1I7</accession>
<keyword evidence="1" id="KW-0812">Transmembrane</keyword>
<dbReference type="GeneID" id="25394704"/>
<keyword evidence="1" id="KW-0472">Membrane</keyword>
<dbReference type="RefSeq" id="WP_013266687.1">
    <property type="nucleotide sequence ID" value="NC_014374.1"/>
</dbReference>
<dbReference type="GO" id="GO:0005886">
    <property type="term" value="C:plasma membrane"/>
    <property type="evidence" value="ECO:0007669"/>
    <property type="project" value="TreeGrafter"/>
</dbReference>
<keyword evidence="1" id="KW-1133">Transmembrane helix</keyword>
<feature type="transmembrane region" description="Helical" evidence="1">
    <location>
        <begin position="32"/>
        <end position="53"/>
    </location>
</feature>
<gene>
    <name evidence="2" type="ordered locus">ASAC_0769</name>
</gene>
<dbReference type="eggNOG" id="arCOG01615">
    <property type="taxonomic scope" value="Archaea"/>
</dbReference>
<dbReference type="PANTHER" id="PTHR35804">
    <property type="entry name" value="LYSINE EXPORTER LYSO"/>
    <property type="match status" value="1"/>
</dbReference>
<feature type="transmembrane region" description="Helical" evidence="1">
    <location>
        <begin position="107"/>
        <end position="129"/>
    </location>
</feature>
<keyword evidence="3" id="KW-1185">Reference proteome</keyword>
<name>D9Q1I7_ACIS3</name>
<dbReference type="OrthoDB" id="21422at2157"/>
<evidence type="ECO:0000256" key="1">
    <source>
        <dbReference type="SAM" id="Phobius"/>
    </source>
</evidence>
<feature type="transmembrane region" description="Helical" evidence="1">
    <location>
        <begin position="65"/>
        <end position="87"/>
    </location>
</feature>
<dbReference type="Proteomes" id="UP000000346">
    <property type="component" value="Chromosome"/>
</dbReference>
<dbReference type="EMBL" id="CP001742">
    <property type="protein sequence ID" value="ADL19175.1"/>
    <property type="molecule type" value="Genomic_DNA"/>
</dbReference>
<dbReference type="STRING" id="666510.ASAC_0769"/>
<dbReference type="KEGG" id="asc:ASAC_0769"/>
<dbReference type="HOGENOM" id="CLU_078428_1_0_2"/>
<dbReference type="AlphaFoldDB" id="D9Q1I7"/>
<dbReference type="InterPro" id="IPR005642">
    <property type="entry name" value="LysO"/>
</dbReference>
<evidence type="ECO:0008006" key="4">
    <source>
        <dbReference type="Google" id="ProtNLM"/>
    </source>
</evidence>
<dbReference type="InParanoid" id="D9Q1I7"/>
<feature type="transmembrane region" description="Helical" evidence="1">
    <location>
        <begin position="180"/>
        <end position="199"/>
    </location>
</feature>
<protein>
    <recommendedName>
        <fullName evidence="4">Lysine exporter LysO family protein</fullName>
    </recommendedName>
</protein>
<sequence length="201" mass="20875">MREELRAAARTASAFVIGIALGAALRPRPDDVLPYAYIFLYIVVATAGAYVGLSWRRLASAGRRILSVGLMFTAAALVGDAAAGLAIAELLGLPLRLTVAAALGSGWYSFTGPFLSLFSPSMGVIGFVANQLREDLTLALFPAIDRLIGEGSVVMGGATSMDTTLGVITRYAGPETGLEGLVQGVVLTLLIPIIVPAVVRL</sequence>
<reference evidence="2 3" key="1">
    <citation type="journal article" date="2010" name="Appl. Environ. Microbiol.">
        <title>The genome sequence of the crenarchaeon Acidilobus saccharovorans supports a new order, Acidilobales, and suggests an important ecological role in terrestrial acidic hot springs.</title>
        <authorList>
            <person name="Mardanov A.V."/>
            <person name="Svetlitchnyi V.A."/>
            <person name="Beletsky A.V."/>
            <person name="Prokofeva M.I."/>
            <person name="Bonch-Osmolovskaya E.A."/>
            <person name="Ravin N.V."/>
            <person name="Skryabin K.G."/>
        </authorList>
    </citation>
    <scope>NUCLEOTIDE SEQUENCE [LARGE SCALE GENOMIC DNA]</scope>
    <source>
        <strain evidence="3">DSM 16705 / JCM 18335 / VKM B-2471 / 345-15</strain>
    </source>
</reference>
<evidence type="ECO:0000313" key="2">
    <source>
        <dbReference type="EMBL" id="ADL19175.1"/>
    </source>
</evidence>
<dbReference type="PANTHER" id="PTHR35804:SF1">
    <property type="entry name" value="LYSINE EXPORTER LYSO"/>
    <property type="match status" value="1"/>
</dbReference>
<feature type="transmembrane region" description="Helical" evidence="1">
    <location>
        <begin position="7"/>
        <end position="26"/>
    </location>
</feature>
<dbReference type="GO" id="GO:0015661">
    <property type="term" value="F:L-lysine efflux transmembrane transporter activity"/>
    <property type="evidence" value="ECO:0007669"/>
    <property type="project" value="InterPro"/>
</dbReference>
<organism evidence="2 3">
    <name type="scientific">Acidilobus saccharovorans (strain DSM 16705 / JCM 18335 / VKM B-2471 / 345-15)</name>
    <dbReference type="NCBI Taxonomy" id="666510"/>
    <lineage>
        <taxon>Archaea</taxon>
        <taxon>Thermoproteota</taxon>
        <taxon>Thermoprotei</taxon>
        <taxon>Acidilobales</taxon>
        <taxon>Acidilobaceae</taxon>
        <taxon>Acidilobus</taxon>
    </lineage>
</organism>
<evidence type="ECO:0000313" key="3">
    <source>
        <dbReference type="Proteomes" id="UP000000346"/>
    </source>
</evidence>